<feature type="domain" description="DNA helicase Pif1-like DEAD-box helicase" evidence="3">
    <location>
        <begin position="1380"/>
        <end position="1586"/>
    </location>
</feature>
<comment type="cofactor">
    <cofactor evidence="1">
        <name>Mg(2+)</name>
        <dbReference type="ChEBI" id="CHEBI:18420"/>
    </cofactor>
</comment>
<evidence type="ECO:0000259" key="5">
    <source>
        <dbReference type="Pfam" id="PF21530"/>
    </source>
</evidence>
<dbReference type="InterPro" id="IPR049163">
    <property type="entry name" value="Pif1-like_2B_dom"/>
</dbReference>
<comment type="similarity">
    <text evidence="1">Belongs to the helicase family.</text>
</comment>
<name>Q01KU1_ORYSA</name>
<dbReference type="Pfam" id="PF21530">
    <property type="entry name" value="Pif1_2B_dom"/>
    <property type="match status" value="1"/>
</dbReference>
<keyword evidence="1" id="KW-0347">Helicase</keyword>
<sequence length="1746" mass="200845">MTPQEKEEKLKKRRQAYKRKKDLNALANVEEPLHATHSGQAEQEIASQDKDSIPNQEKNAPTRMKYRNMGPDQKKAKREQVNANRALRRNTPSKYSIEMESPTYIALDTSPQVLTRLHRKNVAHEERQALVYRQNESFTIRWDTRTSVSLGEDPSICTQTSNSIDPPKEPSITNTGDEDIFDDDTNESDMFDGQAPSSMLDAGTTSFGSPSPLLDPNIRRRQRDRERYAQMTLQEKEEKLKKRREAYKRNKDLNALANVEEPLHATHSGQAEQEIASQDKGSIPKQEKKALARMKYRNMGPDQKKAKIEQVIANRALRRNTPSKYSIAMESPTYIALDTSPQVPTRLHRKHIAHDERQALVSRQNESFTIRWDTRTSVSVGEDPSICTQTANSIDPPKQQSITNTGDEDIFDDDTNEESDMFDGQDWETHKDVEIKEVVEAIPECSSVPDPCELVYSNIPQCTHMLKPVENCQFCNAKKFEHETKGFCCRNGQTRLAHQDTPPELMRLWTSNDSYAQHFRNNIRFFNGHFSFTSLYCHLDRETSDMRKTGFYTFRAHGQMYHNISSFGTNGSDPKHLELYFYDDDPSLEHRYRRCRQELYEQDQEVVNILTNVLRGNPYAEQFRSLGQIENLEDCRVMLNLDQRLDQRTYNVPISSEVAAVWVEGNERRKTFEKSVILHGNNNDIQGIRSYYGCYDPLSYPLFFPKAELGWHADIPKFGVKVEDIMKARQNRNNSDEDPDSGSRLCVSVRDYYCYKFQMRPGIFNPILHGGRLLQQFAVDTYNKIESSRLDYIWNHQKEIRADLYQSLLDSVNTGENKGSAIGKRTVLASSFIGGPRDKLRRYMDAMTLVRKYGKPDIFLTMTCNPNWEEIIHELKFGQTPQDRPDLIVRVFKAKLEEMKKQLFEKGILGIVQAYTYVVEFQKRGLPHAHFLLIMTKKYKYTHSKQYDRVISAELPNQSKYPELYTMVIKHMMHGPCGELNHYCPCMKNRSSCKNSYPKPFNATTIQEKDSYPVYRRRDDGCTVIVQKCPLDNRWVVPYNPYLLQMFNCHINVEVCSSIKAVKYLFKHNYKGHERESVPVNGVGKEDDIDEIRQYRDARWVTPLEALWRIYGFDLSKVHPSVMQLQLHLPNMHMVKYRGKQDIQEVLNQDGAEKTMLTAYFEANRLNKEADGMLYQDFPEHHTWQTGKKKKFWQKRKRSAILQVGRMVLAHPTEGERYYLRVLLNHVTGATCYEDLRTVDGKILPSFREAAERRGLIEADNTLEECLTEAELLQMPSSLRRLFATILVFCEPSDVRVLWNNHLEAMSEDYRRNCQCPHVVQQMVLINIKDMLRSMGKDIRSFPLPGVDMLHDTTNGVPKEIIEESMIKVDPEDTALCNSLNTEQRAAYDEILATVDHNEGGLFFIDGPGGTGKTFLYRALLATVREQGKIAIATATSGVAASIMPGGRTAHSRFKIPLRIDDGAICTFTKQSGTAKLLQMASLIIWDEASMTKRQAVEALDNSMRDIMDKPNLPFGGKTVVFGGDFRQVLPIVRHGSRGQILDASLRRSNLWGCMRHLQLVRNMRAQNDPWFVEYLLRIGNGTEEINDNGDIHLPDNICVPYTGDDSDLDKLMESVYPTLNDCLADPNYITSRAILSTRNDCVDNINLKMIDRFQGEEMVYHSFDSAEDDPHNYYPPKFLNTLTPYGLPPHMLKLKINCPIILLRNIDPANGLCNGTRLVVRGFQKNAIDVEIVLGQHSRTRVLLP</sequence>
<feature type="region of interest" description="Disordered" evidence="2">
    <location>
        <begin position="153"/>
        <end position="221"/>
    </location>
</feature>
<dbReference type="SUPFAM" id="SSF52540">
    <property type="entry name" value="P-loop containing nucleoside triphosphate hydrolases"/>
    <property type="match status" value="2"/>
</dbReference>
<dbReference type="Gene3D" id="3.40.50.300">
    <property type="entry name" value="P-loop containing nucleotide triphosphate hydrolases"/>
    <property type="match status" value="1"/>
</dbReference>
<keyword evidence="1" id="KW-0378">Hydrolase</keyword>
<dbReference type="EMBL" id="CR855124">
    <property type="protein sequence ID" value="CAH66630.1"/>
    <property type="molecule type" value="Genomic_DNA"/>
</dbReference>
<feature type="compositionally biased region" description="Acidic residues" evidence="2">
    <location>
        <begin position="176"/>
        <end position="190"/>
    </location>
</feature>
<feature type="region of interest" description="Disordered" evidence="2">
    <location>
        <begin position="1"/>
        <end position="81"/>
    </location>
</feature>
<evidence type="ECO:0000259" key="4">
    <source>
        <dbReference type="Pfam" id="PF14214"/>
    </source>
</evidence>
<gene>
    <name evidence="6" type="primary">OSIGBa0105P02.4</name>
</gene>
<feature type="compositionally biased region" description="Polar residues" evidence="2">
    <location>
        <begin position="386"/>
        <end position="405"/>
    </location>
</feature>
<evidence type="ECO:0000313" key="6">
    <source>
        <dbReference type="EMBL" id="CAH66630.1"/>
    </source>
</evidence>
<organism evidence="6">
    <name type="scientific">Oryza sativa</name>
    <name type="common">Rice</name>
    <dbReference type="NCBI Taxonomy" id="4530"/>
    <lineage>
        <taxon>Eukaryota</taxon>
        <taxon>Viridiplantae</taxon>
        <taxon>Streptophyta</taxon>
        <taxon>Embryophyta</taxon>
        <taxon>Tracheophyta</taxon>
        <taxon>Spermatophyta</taxon>
        <taxon>Magnoliopsida</taxon>
        <taxon>Liliopsida</taxon>
        <taxon>Poales</taxon>
        <taxon>Poaceae</taxon>
        <taxon>BOP clade</taxon>
        <taxon>Oryzoideae</taxon>
        <taxon>Oryzeae</taxon>
        <taxon>Oryzinae</taxon>
        <taxon>Oryza</taxon>
    </lineage>
</organism>
<evidence type="ECO:0000256" key="2">
    <source>
        <dbReference type="SAM" id="MobiDB-lite"/>
    </source>
</evidence>
<evidence type="ECO:0000259" key="3">
    <source>
        <dbReference type="Pfam" id="PF05970"/>
    </source>
</evidence>
<proteinExistence type="inferred from homology"/>
<feature type="compositionally biased region" description="Polar residues" evidence="2">
    <location>
        <begin position="267"/>
        <end position="280"/>
    </location>
</feature>
<dbReference type="InterPro" id="IPR027417">
    <property type="entry name" value="P-loop_NTPase"/>
</dbReference>
<feature type="compositionally biased region" description="Basic and acidic residues" evidence="2">
    <location>
        <begin position="1"/>
        <end position="10"/>
    </location>
</feature>
<keyword evidence="1" id="KW-0067">ATP-binding</keyword>
<dbReference type="GO" id="GO:0043139">
    <property type="term" value="F:5'-3' DNA helicase activity"/>
    <property type="evidence" value="ECO:0007669"/>
    <property type="project" value="UniProtKB-EC"/>
</dbReference>
<feature type="compositionally biased region" description="Basic residues" evidence="2">
    <location>
        <begin position="11"/>
        <end position="21"/>
    </location>
</feature>
<dbReference type="Pfam" id="PF14214">
    <property type="entry name" value="Helitron_like_N"/>
    <property type="match status" value="1"/>
</dbReference>
<feature type="region of interest" description="Disordered" evidence="2">
    <location>
        <begin position="265"/>
        <end position="289"/>
    </location>
</feature>
<dbReference type="GO" id="GO:0005524">
    <property type="term" value="F:ATP binding"/>
    <property type="evidence" value="ECO:0007669"/>
    <property type="project" value="UniProtKB-KW"/>
</dbReference>
<feature type="domain" description="DNA helicase Pif1-like 2B" evidence="5">
    <location>
        <begin position="1678"/>
        <end position="1724"/>
    </location>
</feature>
<feature type="domain" description="Helitron helicase-like" evidence="4">
    <location>
        <begin position="752"/>
        <end position="933"/>
    </location>
</feature>
<dbReference type="PANTHER" id="PTHR10492:SF92">
    <property type="entry name" value="ATP-DEPENDENT DNA HELICASE"/>
    <property type="match status" value="1"/>
</dbReference>
<dbReference type="GO" id="GO:0006310">
    <property type="term" value="P:DNA recombination"/>
    <property type="evidence" value="ECO:0007669"/>
    <property type="project" value="UniProtKB-KW"/>
</dbReference>
<reference evidence="6" key="2">
    <citation type="submission" date="2004-10" db="EMBL/GenBank/DDBJ databases">
        <title>Chromosome-wide comparison between domesticated rice subspecies indica and japonica.</title>
        <authorList>
            <person name="Han B."/>
        </authorList>
    </citation>
    <scope>NUCLEOTIDE SEQUENCE</scope>
</reference>
<accession>Q01KU1</accession>
<reference evidence="6" key="1">
    <citation type="journal article" date="2002" name="Nature">
        <title>Sequence and analysis of rice chromosome 4.</title>
        <authorList>
            <person name="Feng Q."/>
            <person name="Zhang Y."/>
            <person name="Hao P."/>
            <person name="Wang S."/>
            <person name="Fu G."/>
            <person name="Huang Y."/>
            <person name="Li Y."/>
            <person name="Zhu J."/>
            <person name="Liu Y."/>
            <person name="Hu X."/>
            <person name="Jia P."/>
            <person name="Zhang Y."/>
            <person name="Zhao Q."/>
            <person name="Ying K."/>
            <person name="Yu S."/>
            <person name="Tang Y."/>
            <person name="Weng Q."/>
            <person name="Zhang L."/>
            <person name="Lu Y."/>
            <person name="Mu J."/>
            <person name="Lu Y."/>
            <person name="Zhang L.S."/>
            <person name="Yu Z."/>
            <person name="Fan D."/>
            <person name="Liu X."/>
            <person name="Lu T."/>
            <person name="Li C."/>
            <person name="Wu Y."/>
            <person name="Sun T."/>
            <person name="Lei H."/>
            <person name="Li T."/>
            <person name="Hu H."/>
            <person name="Guan J."/>
            <person name="Wu M."/>
            <person name="Zhang R."/>
            <person name="Zhou B."/>
            <person name="Chen Z."/>
            <person name="Chen L."/>
            <person name="Jin Z."/>
            <person name="Wang R."/>
            <person name="Yin H."/>
            <person name="Cai Z."/>
            <person name="Ren S."/>
            <person name="Lv G."/>
            <person name="Gu W."/>
            <person name="Zhu G."/>
            <person name="Tu Y."/>
            <person name="Jia J."/>
            <person name="Zhang Y."/>
            <person name="Chen J."/>
            <person name="Kang H."/>
            <person name="Chen X."/>
            <person name="Shao C."/>
            <person name="Sun Y."/>
            <person name="Hu Q."/>
            <person name="Zhang X."/>
            <person name="Zhang W."/>
            <person name="Wang L."/>
            <person name="Ding C."/>
            <person name="Sheng H."/>
            <person name="Gu J."/>
            <person name="Chen S."/>
            <person name="Ni L."/>
            <person name="Zhu F."/>
            <person name="Chen W."/>
            <person name="Lan L."/>
            <person name="Lai Y."/>
            <person name="Cheng Z."/>
            <person name="Gu M."/>
            <person name="Jiang J."/>
            <person name="Li J."/>
            <person name="Hong G."/>
            <person name="Xue Y."/>
            <person name="Han B."/>
        </authorList>
    </citation>
    <scope>NUCLEOTIDE SEQUENCE</scope>
</reference>
<evidence type="ECO:0000256" key="1">
    <source>
        <dbReference type="RuleBase" id="RU363044"/>
    </source>
</evidence>
<dbReference type="InterPro" id="IPR010285">
    <property type="entry name" value="DNA_helicase_pif1-like_DEAD"/>
</dbReference>
<keyword evidence="1" id="KW-0233">DNA recombination</keyword>
<dbReference type="InterPro" id="IPR025476">
    <property type="entry name" value="Helitron_helicase-like"/>
</dbReference>
<comment type="catalytic activity">
    <reaction evidence="1">
        <text>ATP + H2O = ADP + phosphate + H(+)</text>
        <dbReference type="Rhea" id="RHEA:13065"/>
        <dbReference type="ChEBI" id="CHEBI:15377"/>
        <dbReference type="ChEBI" id="CHEBI:15378"/>
        <dbReference type="ChEBI" id="CHEBI:30616"/>
        <dbReference type="ChEBI" id="CHEBI:43474"/>
        <dbReference type="ChEBI" id="CHEBI:456216"/>
        <dbReference type="EC" id="5.6.2.3"/>
    </reaction>
</comment>
<dbReference type="EC" id="5.6.2.3" evidence="1"/>
<keyword evidence="1" id="KW-0547">Nucleotide-binding</keyword>
<protein>
    <recommendedName>
        <fullName evidence="1">ATP-dependent DNA helicase</fullName>
        <ecNumber evidence="1">5.6.2.3</ecNumber>
    </recommendedName>
</protein>
<dbReference type="PANTHER" id="PTHR10492">
    <property type="match status" value="1"/>
</dbReference>
<dbReference type="GO" id="GO:0000723">
    <property type="term" value="P:telomere maintenance"/>
    <property type="evidence" value="ECO:0007669"/>
    <property type="project" value="InterPro"/>
</dbReference>
<dbReference type="GO" id="GO:0016887">
    <property type="term" value="F:ATP hydrolysis activity"/>
    <property type="evidence" value="ECO:0007669"/>
    <property type="project" value="RHEA"/>
</dbReference>
<keyword evidence="1" id="KW-0227">DNA damage</keyword>
<dbReference type="GO" id="GO:0006281">
    <property type="term" value="P:DNA repair"/>
    <property type="evidence" value="ECO:0007669"/>
    <property type="project" value="UniProtKB-KW"/>
</dbReference>
<feature type="region of interest" description="Disordered" evidence="2">
    <location>
        <begin position="383"/>
        <end position="407"/>
    </location>
</feature>
<keyword evidence="1" id="KW-0234">DNA repair</keyword>
<dbReference type="Pfam" id="PF05970">
    <property type="entry name" value="PIF1"/>
    <property type="match status" value="1"/>
</dbReference>